<dbReference type="AlphaFoldDB" id="A0A397T1G5"/>
<protein>
    <recommendedName>
        <fullName evidence="3">ATP-dependent DNA helicase</fullName>
    </recommendedName>
</protein>
<dbReference type="Proteomes" id="UP000265703">
    <property type="component" value="Unassembled WGS sequence"/>
</dbReference>
<evidence type="ECO:0000313" key="2">
    <source>
        <dbReference type="Proteomes" id="UP000265703"/>
    </source>
</evidence>
<name>A0A397T1G5_9GLOM</name>
<dbReference type="EMBL" id="QKYT01000241">
    <property type="protein sequence ID" value="RIA88894.1"/>
    <property type="molecule type" value="Genomic_DNA"/>
</dbReference>
<reference evidence="1 2" key="1">
    <citation type="submission" date="2018-06" db="EMBL/GenBank/DDBJ databases">
        <title>Comparative genomics reveals the genomic features of Rhizophagus irregularis, R. cerebriforme, R. diaphanum and Gigaspora rosea, and their symbiotic lifestyle signature.</title>
        <authorList>
            <person name="Morin E."/>
            <person name="San Clemente H."/>
            <person name="Chen E.C.H."/>
            <person name="De La Providencia I."/>
            <person name="Hainaut M."/>
            <person name="Kuo A."/>
            <person name="Kohler A."/>
            <person name="Murat C."/>
            <person name="Tang N."/>
            <person name="Roy S."/>
            <person name="Loubradou J."/>
            <person name="Henrissat B."/>
            <person name="Grigoriev I.V."/>
            <person name="Corradi N."/>
            <person name="Roux C."/>
            <person name="Martin F.M."/>
        </authorList>
    </citation>
    <scope>NUCLEOTIDE SEQUENCE [LARGE SCALE GENOMIC DNA]</scope>
    <source>
        <strain evidence="1 2">DAOM 227022</strain>
    </source>
</reference>
<sequence>MRNDRRETKERALIDGGQYGLNESQKLFKGKTNYPDYVRLQQGARVTYLKNDLSDHKICNGTIGIITDIDLEKLEIRVVFSIVGGIVDIGIKRDTVTFFIDGKPSSRCQFPLQNSFALTVHKTLDLTLPEVSLSLDNQIFAAGQTYVALS</sequence>
<organism evidence="1 2">
    <name type="scientific">Glomus cerebriforme</name>
    <dbReference type="NCBI Taxonomy" id="658196"/>
    <lineage>
        <taxon>Eukaryota</taxon>
        <taxon>Fungi</taxon>
        <taxon>Fungi incertae sedis</taxon>
        <taxon>Mucoromycota</taxon>
        <taxon>Glomeromycotina</taxon>
        <taxon>Glomeromycetes</taxon>
        <taxon>Glomerales</taxon>
        <taxon>Glomeraceae</taxon>
        <taxon>Glomus</taxon>
    </lineage>
</organism>
<dbReference type="SUPFAM" id="SSF52540">
    <property type="entry name" value="P-loop containing nucleoside triphosphate hydrolases"/>
    <property type="match status" value="1"/>
</dbReference>
<dbReference type="InterPro" id="IPR027417">
    <property type="entry name" value="P-loop_NTPase"/>
</dbReference>
<dbReference type="Gene3D" id="2.30.30.940">
    <property type="match status" value="1"/>
</dbReference>
<evidence type="ECO:0000313" key="1">
    <source>
        <dbReference type="EMBL" id="RIA88894.1"/>
    </source>
</evidence>
<accession>A0A397T1G5</accession>
<dbReference type="OrthoDB" id="2325450at2759"/>
<gene>
    <name evidence="1" type="ORF">C1645_825609</name>
</gene>
<proteinExistence type="predicted"/>
<dbReference type="STRING" id="658196.A0A397T1G5"/>
<keyword evidence="2" id="KW-1185">Reference proteome</keyword>
<comment type="caution">
    <text evidence="1">The sequence shown here is derived from an EMBL/GenBank/DDBJ whole genome shotgun (WGS) entry which is preliminary data.</text>
</comment>
<dbReference type="InterPro" id="IPR051055">
    <property type="entry name" value="PIF1_helicase"/>
</dbReference>
<evidence type="ECO:0008006" key="3">
    <source>
        <dbReference type="Google" id="ProtNLM"/>
    </source>
</evidence>
<dbReference type="PANTHER" id="PTHR47642">
    <property type="entry name" value="ATP-DEPENDENT DNA HELICASE"/>
    <property type="match status" value="1"/>
</dbReference>